<organism evidence="3 4">
    <name type="scientific">Rouxiella silvae</name>
    <dbReference type="NCBI Taxonomy" id="1646373"/>
    <lineage>
        <taxon>Bacteria</taxon>
        <taxon>Pseudomonadati</taxon>
        <taxon>Pseudomonadota</taxon>
        <taxon>Gammaproteobacteria</taxon>
        <taxon>Enterobacterales</taxon>
        <taxon>Yersiniaceae</taxon>
        <taxon>Rouxiella</taxon>
    </lineage>
</organism>
<dbReference type="Pfam" id="PF07178">
    <property type="entry name" value="TraL"/>
    <property type="match status" value="1"/>
</dbReference>
<comment type="subcellular location">
    <subcellularLocation>
        <location evidence="1">Cell outer membrane</location>
    </subcellularLocation>
</comment>
<comment type="function">
    <text evidence="1">Membrane protein involved in F pilin formation.</text>
</comment>
<dbReference type="RefSeq" id="WP_084984254.1">
    <property type="nucleotide sequence ID" value="NZ_CBCSCF010000021.1"/>
</dbReference>
<keyword evidence="1" id="KW-0998">Cell outer membrane</keyword>
<keyword evidence="2" id="KW-0812">Transmembrane</keyword>
<feature type="transmembrane region" description="Helical" evidence="2">
    <location>
        <begin position="73"/>
        <end position="90"/>
    </location>
</feature>
<keyword evidence="1 2" id="KW-0472">Membrane</keyword>
<dbReference type="Proteomes" id="UP000192722">
    <property type="component" value="Unassembled WGS sequence"/>
</dbReference>
<reference evidence="3 4" key="1">
    <citation type="journal article" date="2017" name="Int. J. Syst. Evol. Microbiol.">
        <title>Rouxiella badensis sp. nov. and Rouxiella silvae sp. nov. isolated from peat bog soil in Germany and emendation of the genus description.</title>
        <authorList>
            <person name="Le Fleche-Mateos A."/>
            <person name="Kugler J.H."/>
            <person name="Hansen S.H."/>
            <person name="Syldatk C."/>
            <person name="Hausmann R."/>
            <person name="Lomprez F."/>
            <person name="Vandenbogaert M."/>
            <person name="Manuguerra J.C."/>
            <person name="Grimont P.A."/>
        </authorList>
    </citation>
    <scope>NUCLEOTIDE SEQUENCE [LARGE SCALE GENOMIC DNA]</scope>
    <source>
        <strain evidence="3 4">213</strain>
    </source>
</reference>
<dbReference type="InterPro" id="IPR009838">
    <property type="entry name" value="T4SS_TraL"/>
</dbReference>
<protein>
    <recommendedName>
        <fullName evidence="1">Protein TraL</fullName>
    </recommendedName>
</protein>
<evidence type="ECO:0000313" key="3">
    <source>
        <dbReference type="EMBL" id="ORJ19216.1"/>
    </source>
</evidence>
<gene>
    <name evidence="3" type="ORF">BS639_21135</name>
</gene>
<sequence>MSGELDKFKFPETINEQTRIIGLPVDEMFLITTPILAGIGMNMGGQMCIVACLLWLLVRYLKRGKGTYYMVDMLYWYLPSFIFRIFYRVIPDSGNRHWIR</sequence>
<keyword evidence="1" id="KW-0184">Conjugation</keyword>
<accession>A0ABX3TVG3</accession>
<evidence type="ECO:0000256" key="1">
    <source>
        <dbReference type="PIRNR" id="PIRNR003259"/>
    </source>
</evidence>
<keyword evidence="4" id="KW-1185">Reference proteome</keyword>
<feature type="transmembrane region" description="Helical" evidence="2">
    <location>
        <begin position="35"/>
        <end position="61"/>
    </location>
</feature>
<comment type="caution">
    <text evidence="3">The sequence shown here is derived from an EMBL/GenBank/DDBJ whole genome shotgun (WGS) entry which is preliminary data.</text>
</comment>
<name>A0ABX3TVG3_9GAMM</name>
<dbReference type="EMBL" id="MRWD01000067">
    <property type="protein sequence ID" value="ORJ19216.1"/>
    <property type="molecule type" value="Genomic_DNA"/>
</dbReference>
<keyword evidence="2" id="KW-1133">Transmembrane helix</keyword>
<proteinExistence type="predicted"/>
<dbReference type="PIRSF" id="PIRSF003259">
    <property type="entry name" value="Pilus_assembly_TraL"/>
    <property type="match status" value="1"/>
</dbReference>
<evidence type="ECO:0000313" key="4">
    <source>
        <dbReference type="Proteomes" id="UP000192722"/>
    </source>
</evidence>
<dbReference type="InterPro" id="IPR016382">
    <property type="entry name" value="Pilus_assmbly_TraL"/>
</dbReference>
<dbReference type="NCBIfam" id="TIGR02762">
    <property type="entry name" value="TraL_TIGR"/>
    <property type="match status" value="1"/>
</dbReference>
<evidence type="ECO:0000256" key="2">
    <source>
        <dbReference type="SAM" id="Phobius"/>
    </source>
</evidence>